<dbReference type="Proteomes" id="UP000028545">
    <property type="component" value="Unassembled WGS sequence"/>
</dbReference>
<dbReference type="SUPFAM" id="SSF55729">
    <property type="entry name" value="Acyl-CoA N-acyltransferases (Nat)"/>
    <property type="match status" value="1"/>
</dbReference>
<dbReference type="GeneID" id="27721694"/>
<comment type="caution">
    <text evidence="2">The sequence shown here is derived from an EMBL/GenBank/DDBJ whole genome shotgun (WGS) entry which is preliminary data.</text>
</comment>
<dbReference type="EMBL" id="JOWA01000086">
    <property type="protein sequence ID" value="KEZ45172.1"/>
    <property type="molecule type" value="Genomic_DNA"/>
</dbReference>
<dbReference type="HOGENOM" id="CLU_072853_0_0_1"/>
<feature type="compositionally biased region" description="Basic and acidic residues" evidence="1">
    <location>
        <begin position="142"/>
        <end position="154"/>
    </location>
</feature>
<gene>
    <name evidence="2" type="ORF">SAPIO_CDS2622</name>
</gene>
<evidence type="ECO:0000313" key="3">
    <source>
        <dbReference type="Proteomes" id="UP000028545"/>
    </source>
</evidence>
<accession>A0A084GCW0</accession>
<dbReference type="KEGG" id="sapo:SAPIO_CDS2622"/>
<dbReference type="OrthoDB" id="4738875at2759"/>
<dbReference type="InterPro" id="IPR016181">
    <property type="entry name" value="Acyl_CoA_acyltransferase"/>
</dbReference>
<feature type="region of interest" description="Disordered" evidence="1">
    <location>
        <begin position="123"/>
        <end position="154"/>
    </location>
</feature>
<evidence type="ECO:0008006" key="4">
    <source>
        <dbReference type="Google" id="ProtNLM"/>
    </source>
</evidence>
<dbReference type="RefSeq" id="XP_016644971.1">
    <property type="nucleotide sequence ID" value="XM_016785595.1"/>
</dbReference>
<dbReference type="CDD" id="cd04301">
    <property type="entry name" value="NAT_SF"/>
    <property type="match status" value="1"/>
</dbReference>
<organism evidence="2 3">
    <name type="scientific">Pseudallescheria apiosperma</name>
    <name type="common">Scedosporium apiospermum</name>
    <dbReference type="NCBI Taxonomy" id="563466"/>
    <lineage>
        <taxon>Eukaryota</taxon>
        <taxon>Fungi</taxon>
        <taxon>Dikarya</taxon>
        <taxon>Ascomycota</taxon>
        <taxon>Pezizomycotina</taxon>
        <taxon>Sordariomycetes</taxon>
        <taxon>Hypocreomycetidae</taxon>
        <taxon>Microascales</taxon>
        <taxon>Microascaceae</taxon>
        <taxon>Scedosporium</taxon>
    </lineage>
</organism>
<proteinExistence type="predicted"/>
<keyword evidence="3" id="KW-1185">Reference proteome</keyword>
<dbReference type="AlphaFoldDB" id="A0A084GCW0"/>
<evidence type="ECO:0000256" key="1">
    <source>
        <dbReference type="SAM" id="MobiDB-lite"/>
    </source>
</evidence>
<name>A0A084GCW0_PSEDA</name>
<reference evidence="2 3" key="1">
    <citation type="journal article" date="2014" name="Genome Announc.">
        <title>Draft genome sequence of the pathogenic fungus Scedosporium apiospermum.</title>
        <authorList>
            <person name="Vandeputte P."/>
            <person name="Ghamrawi S."/>
            <person name="Rechenmann M."/>
            <person name="Iltis A."/>
            <person name="Giraud S."/>
            <person name="Fleury M."/>
            <person name="Thornton C."/>
            <person name="Delhaes L."/>
            <person name="Meyer W."/>
            <person name="Papon N."/>
            <person name="Bouchara J.P."/>
        </authorList>
    </citation>
    <scope>NUCLEOTIDE SEQUENCE [LARGE SCALE GENOMIC DNA]</scope>
    <source>
        <strain evidence="2 3">IHEM 14462</strain>
    </source>
</reference>
<dbReference type="VEuPathDB" id="FungiDB:SAPIO_CDS2622"/>
<protein>
    <recommendedName>
        <fullName evidence="4">N-acetyltransferase domain-containing protein</fullName>
    </recommendedName>
</protein>
<evidence type="ECO:0000313" key="2">
    <source>
        <dbReference type="EMBL" id="KEZ45172.1"/>
    </source>
</evidence>
<dbReference type="Gene3D" id="3.40.630.30">
    <property type="match status" value="1"/>
</dbReference>
<sequence>MFPQAPPFKGALRLARLSDIPRIGVVAAASFYHSSWFHYERPYFEKYPRDTLSSYRNSFRNAILDSDSIVLVVEDNLNTTEASKVYEALAGVYPAFDEQIPKEMLEKGKAVVAVASFSLLPNSKRHGQFQPEDDPPPIDDPVLSRDKHPLGGKTMDEVLHPEEVKTFKDRMVIDMMVTHPAYWRKGHATTITDWFLELAKLDGIGLGVAGAPMGKAFFSHKGFKEAKTVEIPGYEAHPSPIYAWLGLLDVKKDQA</sequence>
<dbReference type="OMA" id="SPLFRWE"/>